<evidence type="ECO:0000256" key="2">
    <source>
        <dbReference type="ARBA" id="ARBA00038358"/>
    </source>
</evidence>
<dbReference type="RefSeq" id="WP_171716952.1">
    <property type="nucleotide sequence ID" value="NZ_WHOB01000021.1"/>
</dbReference>
<dbReference type="EMBL" id="WHOB01000021">
    <property type="protein sequence ID" value="NOU79018.1"/>
    <property type="molecule type" value="Genomic_DNA"/>
</dbReference>
<dbReference type="InterPro" id="IPR008928">
    <property type="entry name" value="6-hairpin_glycosidase_sf"/>
</dbReference>
<dbReference type="PANTHER" id="PTHR36845:SF1">
    <property type="entry name" value="HYDROLASE, PUTATIVE (AFU_ORTHOLOGUE AFUA_7G05090)-RELATED"/>
    <property type="match status" value="1"/>
</dbReference>
<dbReference type="GO" id="GO:0016787">
    <property type="term" value="F:hydrolase activity"/>
    <property type="evidence" value="ECO:0007669"/>
    <property type="project" value="UniProtKB-KW"/>
</dbReference>
<reference evidence="3 4" key="1">
    <citation type="submission" date="2019-10" db="EMBL/GenBank/DDBJ databases">
        <title>Description of Paenibacillus terricola sp. nov.</title>
        <authorList>
            <person name="Carlier A."/>
            <person name="Qi S."/>
        </authorList>
    </citation>
    <scope>NUCLEOTIDE SEQUENCE [LARGE SCALE GENOMIC DNA]</scope>
    <source>
        <strain evidence="3 4">LMG 31459</strain>
    </source>
</reference>
<evidence type="ECO:0000313" key="3">
    <source>
        <dbReference type="EMBL" id="NOU79018.1"/>
    </source>
</evidence>
<dbReference type="PANTHER" id="PTHR36845">
    <property type="entry name" value="HYDROLASE, PUTATIVE (AFU_ORTHOLOGUE AFUA_7G05090)-RELATED"/>
    <property type="match status" value="1"/>
</dbReference>
<dbReference type="InterPro" id="IPR012341">
    <property type="entry name" value="6hp_glycosidase-like_sf"/>
</dbReference>
<dbReference type="Gene3D" id="1.50.10.10">
    <property type="match status" value="1"/>
</dbReference>
<dbReference type="InterPro" id="IPR052369">
    <property type="entry name" value="UG_Glycosaminoglycan_Hydrolase"/>
</dbReference>
<name>A0ABX1YDE3_9BACL</name>
<evidence type="ECO:0000313" key="4">
    <source>
        <dbReference type="Proteomes" id="UP000596857"/>
    </source>
</evidence>
<protein>
    <submittedName>
        <fullName evidence="3">Glycosyl hydrolase</fullName>
    </submittedName>
</protein>
<dbReference type="Pfam" id="PF07470">
    <property type="entry name" value="Glyco_hydro_88"/>
    <property type="match status" value="1"/>
</dbReference>
<dbReference type="InterPro" id="IPR010905">
    <property type="entry name" value="Glyco_hydro_88"/>
</dbReference>
<accession>A0ABX1YDE3</accession>
<sequence length="367" mass="41363">MFDLEFRSRLEQKVDAMIESIGTRSPHFAGGDGVYDDMPTDWWTSGFWPGILWIMHDLTGREHYKNAAWRWDEILEPWFINLTDDIHHDVGFQFLPTAVIKHTITKDKDAYRRGIEAANFLSGRYNAAGQFIRAWNGDLTGWTIIDCMMNISLLFWASRETGDPRYKHIAVRHADTALKHFIREDGSSRHVVSFDPETGEFIEGIGGQGAGPESAWSRGTGWALYGFANAFKNTGDIRYLQASKSVAHFLLANLPEDRVPYWDFRLPSKEGEPRDTSAAAIAASGLLELAEFVPAVERDLYRDGAIGILTSLTESYSSVFDLTRDPILNGATGHKPAGMYVDGSLIYGDYYYVEAVAKLLGWKNRIF</sequence>
<comment type="similarity">
    <text evidence="2">Belongs to the glycosyl hydrolase 88 family.</text>
</comment>
<keyword evidence="4" id="KW-1185">Reference proteome</keyword>
<dbReference type="Proteomes" id="UP000596857">
    <property type="component" value="Unassembled WGS sequence"/>
</dbReference>
<keyword evidence="1 3" id="KW-0378">Hydrolase</keyword>
<evidence type="ECO:0000256" key="1">
    <source>
        <dbReference type="ARBA" id="ARBA00022801"/>
    </source>
</evidence>
<proteinExistence type="inferred from homology"/>
<dbReference type="SUPFAM" id="SSF48208">
    <property type="entry name" value="Six-hairpin glycosidases"/>
    <property type="match status" value="1"/>
</dbReference>
<gene>
    <name evidence="3" type="ORF">GC101_08995</name>
</gene>
<organism evidence="3 4">
    <name type="scientific">Paenibacillus phytohabitans</name>
    <dbReference type="NCBI Taxonomy" id="2654978"/>
    <lineage>
        <taxon>Bacteria</taxon>
        <taxon>Bacillati</taxon>
        <taxon>Bacillota</taxon>
        <taxon>Bacilli</taxon>
        <taxon>Bacillales</taxon>
        <taxon>Paenibacillaceae</taxon>
        <taxon>Paenibacillus</taxon>
    </lineage>
</organism>
<comment type="caution">
    <text evidence="3">The sequence shown here is derived from an EMBL/GenBank/DDBJ whole genome shotgun (WGS) entry which is preliminary data.</text>
</comment>